<keyword evidence="5" id="KW-1185">Reference proteome</keyword>
<comment type="subcellular location">
    <subcellularLocation>
        <location evidence="1">Membrane</location>
        <topology evidence="1">Multi-pass membrane protein</topology>
    </subcellularLocation>
</comment>
<dbReference type="GO" id="GO:0022857">
    <property type="term" value="F:transmembrane transporter activity"/>
    <property type="evidence" value="ECO:0007669"/>
    <property type="project" value="InterPro"/>
</dbReference>
<dbReference type="InterPro" id="IPR036259">
    <property type="entry name" value="MFS_trans_sf"/>
</dbReference>
<dbReference type="PANTHER" id="PTHR45757">
    <property type="entry name" value="PROTEIN CBG23364-RELATED"/>
    <property type="match status" value="1"/>
</dbReference>
<feature type="transmembrane region" description="Helical" evidence="2">
    <location>
        <begin position="194"/>
        <end position="213"/>
    </location>
</feature>
<feature type="transmembrane region" description="Helical" evidence="2">
    <location>
        <begin position="140"/>
        <end position="157"/>
    </location>
</feature>
<keyword evidence="2" id="KW-0472">Membrane</keyword>
<evidence type="ECO:0000259" key="3">
    <source>
        <dbReference type="PROSITE" id="PS50850"/>
    </source>
</evidence>
<feature type="transmembrane region" description="Helical" evidence="2">
    <location>
        <begin position="390"/>
        <end position="407"/>
    </location>
</feature>
<feature type="domain" description="Major facilitator superfamily (MFS) profile" evidence="3">
    <location>
        <begin position="66"/>
        <end position="478"/>
    </location>
</feature>
<dbReference type="Proteomes" id="UP001175271">
    <property type="component" value="Unassembled WGS sequence"/>
</dbReference>
<keyword evidence="2" id="KW-0812">Transmembrane</keyword>
<evidence type="ECO:0000313" key="4">
    <source>
        <dbReference type="EMBL" id="KAK0427245.1"/>
    </source>
</evidence>
<comment type="caution">
    <text evidence="4">The sequence shown here is derived from an EMBL/GenBank/DDBJ whole genome shotgun (WGS) entry which is preliminary data.</text>
</comment>
<protein>
    <recommendedName>
        <fullName evidence="3">Major facilitator superfamily (MFS) profile domain-containing protein</fullName>
    </recommendedName>
</protein>
<sequence>MCVLELKRQEKFMQKATLAAQRTLLRNLMLMTAVPAFLGGTPLAIAIFFIYYHEIPYARQIVAISILVVANHGTVYVVANGALFEFALICIRKEAKKDPQVHSFNSYQESLLLAATAVGCILGTYPSVKLFDWIGFKDSFTVLGLASGVANIGVFVFKQNFLVLLADQLLQGASLAFCFLALGIIPSACAQYNNIGLFASILSCSLQLGPCIIMPTCGFLCSSQYGWTGAYFLFGLVTIVLFIVFFFVYDFSPNIRSSQNASLPHNNTDLHNSDGQNVPYRMIFTSASFWGIMFVAFGDTVGYQMFLLYGPIYIHKVLRFNVTNTGILTALPHLSSMVVKAAGGVVLDRSTCIDEALKVTLYISLSEALMAAGFAGLIPSSRHMASLGEALLIALTVFAGLAFVGLMSASRIIARQYTYVFTAALAIQDSLAGLFVPGIVALLAPNYEDHEWNDVFYSIVGLLIAANVMFLLMTRMRPAKWTMTQLP</sequence>
<proteinExistence type="predicted"/>
<name>A0AA39IP34_9BILA</name>
<evidence type="ECO:0000313" key="5">
    <source>
        <dbReference type="Proteomes" id="UP001175271"/>
    </source>
</evidence>
<dbReference type="InterPro" id="IPR020846">
    <property type="entry name" value="MFS_dom"/>
</dbReference>
<dbReference type="PROSITE" id="PS50850">
    <property type="entry name" value="MFS"/>
    <property type="match status" value="1"/>
</dbReference>
<dbReference type="SUPFAM" id="SSF103473">
    <property type="entry name" value="MFS general substrate transporter"/>
    <property type="match status" value="1"/>
</dbReference>
<feature type="transmembrane region" description="Helical" evidence="2">
    <location>
        <begin position="287"/>
        <end position="309"/>
    </location>
</feature>
<dbReference type="Gene3D" id="1.20.1250.20">
    <property type="entry name" value="MFS general substrate transporter like domains"/>
    <property type="match status" value="2"/>
</dbReference>
<dbReference type="GO" id="GO:0016020">
    <property type="term" value="C:membrane"/>
    <property type="evidence" value="ECO:0007669"/>
    <property type="project" value="UniProtKB-SubCell"/>
</dbReference>
<dbReference type="InterPro" id="IPR011701">
    <property type="entry name" value="MFS"/>
</dbReference>
<feature type="transmembrane region" description="Helical" evidence="2">
    <location>
        <begin position="64"/>
        <end position="91"/>
    </location>
</feature>
<dbReference type="PANTHER" id="PTHR45757:SF11">
    <property type="entry name" value="MAJOR FACILITATOR SUPERFAMILY (MFS) PROFILE DOMAIN-CONTAINING PROTEIN"/>
    <property type="match status" value="1"/>
</dbReference>
<reference evidence="4" key="1">
    <citation type="submission" date="2023-06" db="EMBL/GenBank/DDBJ databases">
        <title>Genomic analysis of the entomopathogenic nematode Steinernema hermaphroditum.</title>
        <authorList>
            <person name="Schwarz E.M."/>
            <person name="Heppert J.K."/>
            <person name="Baniya A."/>
            <person name="Schwartz H.T."/>
            <person name="Tan C.-H."/>
            <person name="Antoshechkin I."/>
            <person name="Sternberg P.W."/>
            <person name="Goodrich-Blair H."/>
            <person name="Dillman A.R."/>
        </authorList>
    </citation>
    <scope>NUCLEOTIDE SEQUENCE</scope>
    <source>
        <strain evidence="4">PS9179</strain>
        <tissue evidence="4">Whole animal</tissue>
    </source>
</reference>
<organism evidence="4 5">
    <name type="scientific">Steinernema hermaphroditum</name>
    <dbReference type="NCBI Taxonomy" id="289476"/>
    <lineage>
        <taxon>Eukaryota</taxon>
        <taxon>Metazoa</taxon>
        <taxon>Ecdysozoa</taxon>
        <taxon>Nematoda</taxon>
        <taxon>Chromadorea</taxon>
        <taxon>Rhabditida</taxon>
        <taxon>Tylenchina</taxon>
        <taxon>Panagrolaimomorpha</taxon>
        <taxon>Strongyloidoidea</taxon>
        <taxon>Steinernematidae</taxon>
        <taxon>Steinernema</taxon>
    </lineage>
</organism>
<dbReference type="EMBL" id="JAUCMV010000001">
    <property type="protein sequence ID" value="KAK0427245.1"/>
    <property type="molecule type" value="Genomic_DNA"/>
</dbReference>
<feature type="transmembrane region" description="Helical" evidence="2">
    <location>
        <begin position="111"/>
        <end position="128"/>
    </location>
</feature>
<feature type="transmembrane region" description="Helical" evidence="2">
    <location>
        <begin position="28"/>
        <end position="52"/>
    </location>
</feature>
<keyword evidence="2" id="KW-1133">Transmembrane helix</keyword>
<feature type="transmembrane region" description="Helical" evidence="2">
    <location>
        <begin position="419"/>
        <end position="443"/>
    </location>
</feature>
<feature type="transmembrane region" description="Helical" evidence="2">
    <location>
        <begin position="455"/>
        <end position="473"/>
    </location>
</feature>
<accession>A0AA39IP34</accession>
<dbReference type="AlphaFoldDB" id="A0AA39IP34"/>
<feature type="transmembrane region" description="Helical" evidence="2">
    <location>
        <begin position="225"/>
        <end position="249"/>
    </location>
</feature>
<feature type="transmembrane region" description="Helical" evidence="2">
    <location>
        <begin position="169"/>
        <end position="188"/>
    </location>
</feature>
<evidence type="ECO:0000256" key="1">
    <source>
        <dbReference type="ARBA" id="ARBA00004141"/>
    </source>
</evidence>
<dbReference type="Pfam" id="PF07690">
    <property type="entry name" value="MFS_1"/>
    <property type="match status" value="1"/>
</dbReference>
<gene>
    <name evidence="4" type="ORF">QR680_010131</name>
</gene>
<evidence type="ECO:0000256" key="2">
    <source>
        <dbReference type="SAM" id="Phobius"/>
    </source>
</evidence>
<feature type="transmembrane region" description="Helical" evidence="2">
    <location>
        <begin position="359"/>
        <end position="378"/>
    </location>
</feature>